<feature type="compositionally biased region" description="Acidic residues" evidence="10">
    <location>
        <begin position="147"/>
        <end position="158"/>
    </location>
</feature>
<feature type="compositionally biased region" description="Polar residues" evidence="10">
    <location>
        <begin position="7"/>
        <end position="18"/>
    </location>
</feature>
<reference evidence="11 12" key="1">
    <citation type="journal article" date="2019" name="Proc. Natl. Acad. Sci. U.S.A.">
        <title>Regulatory changes in pterin and carotenoid genes underlie balanced color polymorphisms in the wall lizard.</title>
        <authorList>
            <person name="Andrade P."/>
            <person name="Pinho C."/>
            <person name="Perez I de Lanuza G."/>
            <person name="Afonso S."/>
            <person name="Brejcha J."/>
            <person name="Rubin C.J."/>
            <person name="Wallerman O."/>
            <person name="Pereira P."/>
            <person name="Sabatino S.J."/>
            <person name="Bellati A."/>
            <person name="Pellitteri-Rosa D."/>
            <person name="Bosakova Z."/>
            <person name="Bunikis I."/>
            <person name="Carretero M.A."/>
            <person name="Feiner N."/>
            <person name="Marsik P."/>
            <person name="Pauperio F."/>
            <person name="Salvi D."/>
            <person name="Soler L."/>
            <person name="While G.M."/>
            <person name="Uller T."/>
            <person name="Font E."/>
            <person name="Andersson L."/>
            <person name="Carneiro M."/>
        </authorList>
    </citation>
    <scope>NUCLEOTIDE SEQUENCE</scope>
</reference>
<feature type="compositionally biased region" description="Basic and acidic residues" evidence="10">
    <location>
        <begin position="188"/>
        <end position="206"/>
    </location>
</feature>
<dbReference type="GO" id="GO:0043209">
    <property type="term" value="C:myelin sheath"/>
    <property type="evidence" value="ECO:0007669"/>
    <property type="project" value="Ensembl"/>
</dbReference>
<feature type="region of interest" description="Disordered" evidence="10">
    <location>
        <begin position="47"/>
        <end position="66"/>
    </location>
</feature>
<dbReference type="GO" id="GO:0070062">
    <property type="term" value="C:extracellular exosome"/>
    <property type="evidence" value="ECO:0007669"/>
    <property type="project" value="TreeGrafter"/>
</dbReference>
<reference evidence="11" key="3">
    <citation type="submission" date="2025-09" db="UniProtKB">
        <authorList>
            <consortium name="Ensembl"/>
        </authorList>
    </citation>
    <scope>IDENTIFICATION</scope>
</reference>
<dbReference type="GO" id="GO:0005856">
    <property type="term" value="C:cytoskeleton"/>
    <property type="evidence" value="ECO:0007669"/>
    <property type="project" value="UniProtKB-SubCell"/>
</dbReference>
<gene>
    <name evidence="11" type="primary">ERMN</name>
</gene>
<dbReference type="CTD" id="57471"/>
<dbReference type="KEGG" id="pmua:114605227"/>
<dbReference type="AlphaFoldDB" id="A0A670ILA5"/>
<evidence type="ECO:0000313" key="11">
    <source>
        <dbReference type="Ensembl" id="ENSPMRP00000012833.1"/>
    </source>
</evidence>
<dbReference type="InterPro" id="IPR045346">
    <property type="entry name" value="Ermin"/>
</dbReference>
<keyword evidence="5" id="KW-0009">Actin-binding</keyword>
<sequence>MTEDVQVPTSMSEYNRNVPSEKPQLQVIDIIDQIANSVEIFPYETAEPIPGSPLAQGNREGGGKHLAKSTAYEVSVGLKELQGEPEGNKERETDIFSQETRSWEEESREGFCEEKHPVSTIDHKVAKMEERKMEEPQTEEVYSSNEVVEEEKQEEAELSEPKEPMKEETQLEENETMAEEDFDGTEEIMQKESNEDKHKKRLESGSKDFLSASASCNSQTEKPAEQLSLVKKNDISRHSYSRYNTISYRKIRKGNTKQRIDEFESMMHS</sequence>
<organism evidence="11 12">
    <name type="scientific">Podarcis muralis</name>
    <name type="common">Wall lizard</name>
    <name type="synonym">Lacerta muralis</name>
    <dbReference type="NCBI Taxonomy" id="64176"/>
    <lineage>
        <taxon>Eukaryota</taxon>
        <taxon>Metazoa</taxon>
        <taxon>Chordata</taxon>
        <taxon>Craniata</taxon>
        <taxon>Vertebrata</taxon>
        <taxon>Euteleostomi</taxon>
        <taxon>Lepidosauria</taxon>
        <taxon>Squamata</taxon>
        <taxon>Bifurcata</taxon>
        <taxon>Unidentata</taxon>
        <taxon>Episquamata</taxon>
        <taxon>Laterata</taxon>
        <taxon>Lacertibaenia</taxon>
        <taxon>Lacertidae</taxon>
        <taxon>Podarcis</taxon>
    </lineage>
</organism>
<evidence type="ECO:0000256" key="7">
    <source>
        <dbReference type="ARBA" id="ARBA00025213"/>
    </source>
</evidence>
<comment type="function">
    <text evidence="7">Plays a role in cytoskeletal rearrangements during the late wrapping and/or compaction phases of myelinogenesis as well as in maintenance and stability of myelin sheath in the adult. May play an important role in late-stage oligodendroglia maturation, myelin/Ranvier node formation during CNS development, and in the maintenance and plasticity of related structures in the mature CNS.</text>
</comment>
<feature type="compositionally biased region" description="Basic and acidic residues" evidence="10">
    <location>
        <begin position="101"/>
        <end position="135"/>
    </location>
</feature>
<dbReference type="OMA" id="ASGMPEC"/>
<accession>A0A670ILA5</accession>
<protein>
    <recommendedName>
        <fullName evidence="8">Ermin</fullName>
    </recommendedName>
    <alternativeName>
        <fullName evidence="9">Juxtanodin</fullName>
    </alternativeName>
</protein>
<dbReference type="InterPro" id="IPR008954">
    <property type="entry name" value="Moesin_tail_sf"/>
</dbReference>
<dbReference type="GeneTree" id="ENSGT01090000260082"/>
<comment type="subcellular location">
    <subcellularLocation>
        <location evidence="1">Cytoplasm</location>
        <location evidence="1">Cytoskeleton</location>
    </subcellularLocation>
</comment>
<dbReference type="PANTHER" id="PTHR47137:SF1">
    <property type="entry name" value="ERMIN"/>
    <property type="match status" value="1"/>
</dbReference>
<reference evidence="11" key="2">
    <citation type="submission" date="2025-08" db="UniProtKB">
        <authorList>
            <consortium name="Ensembl"/>
        </authorList>
    </citation>
    <scope>IDENTIFICATION</scope>
</reference>
<name>A0A670ILA5_PODMU</name>
<dbReference type="GO" id="GO:0033270">
    <property type="term" value="C:paranode region of axon"/>
    <property type="evidence" value="ECO:0007669"/>
    <property type="project" value="Ensembl"/>
</dbReference>
<keyword evidence="6" id="KW-0206">Cytoskeleton</keyword>
<proteinExistence type="predicted"/>
<evidence type="ECO:0000256" key="3">
    <source>
        <dbReference type="ARBA" id="ARBA00022490"/>
    </source>
</evidence>
<dbReference type="Gene3D" id="6.10.360.10">
    <property type="match status" value="1"/>
</dbReference>
<evidence type="ECO:0000256" key="8">
    <source>
        <dbReference type="ARBA" id="ARBA00026168"/>
    </source>
</evidence>
<dbReference type="GO" id="GO:0031344">
    <property type="term" value="P:regulation of cell projection organization"/>
    <property type="evidence" value="ECO:0007669"/>
    <property type="project" value="Ensembl"/>
</dbReference>
<feature type="region of interest" description="Disordered" evidence="10">
    <location>
        <begin position="1"/>
        <end position="20"/>
    </location>
</feature>
<evidence type="ECO:0000256" key="2">
    <source>
        <dbReference type="ARBA" id="ARBA00011216"/>
    </source>
</evidence>
<feature type="compositionally biased region" description="Basic and acidic residues" evidence="10">
    <location>
        <begin position="159"/>
        <end position="169"/>
    </location>
</feature>
<evidence type="ECO:0000256" key="6">
    <source>
        <dbReference type="ARBA" id="ARBA00023212"/>
    </source>
</evidence>
<dbReference type="GeneID" id="114605227"/>
<evidence type="ECO:0000313" key="12">
    <source>
        <dbReference type="Proteomes" id="UP000472272"/>
    </source>
</evidence>
<feature type="compositionally biased region" description="Acidic residues" evidence="10">
    <location>
        <begin position="170"/>
        <end position="186"/>
    </location>
</feature>
<dbReference type="PANTHER" id="PTHR47137">
    <property type="entry name" value="ERMIN"/>
    <property type="match status" value="1"/>
</dbReference>
<keyword evidence="3" id="KW-0963">Cytoplasm</keyword>
<dbReference type="SUPFAM" id="SSF48678">
    <property type="entry name" value="Moesin tail domain"/>
    <property type="match status" value="1"/>
</dbReference>
<dbReference type="GO" id="GO:0001763">
    <property type="term" value="P:morphogenesis of a branching structure"/>
    <property type="evidence" value="ECO:0007669"/>
    <property type="project" value="Ensembl"/>
</dbReference>
<dbReference type="GO" id="GO:0051015">
    <property type="term" value="F:actin filament binding"/>
    <property type="evidence" value="ECO:0007669"/>
    <property type="project" value="Ensembl"/>
</dbReference>
<dbReference type="Proteomes" id="UP000472272">
    <property type="component" value="Chromosome 1"/>
</dbReference>
<dbReference type="GO" id="GO:0005938">
    <property type="term" value="C:cell cortex"/>
    <property type="evidence" value="ECO:0007669"/>
    <property type="project" value="Ensembl"/>
</dbReference>
<evidence type="ECO:0000256" key="1">
    <source>
        <dbReference type="ARBA" id="ARBA00004245"/>
    </source>
</evidence>
<evidence type="ECO:0000256" key="10">
    <source>
        <dbReference type="SAM" id="MobiDB-lite"/>
    </source>
</evidence>
<dbReference type="OrthoDB" id="9947518at2759"/>
<dbReference type="GO" id="GO:0097386">
    <property type="term" value="C:glial cell projection"/>
    <property type="evidence" value="ECO:0007669"/>
    <property type="project" value="Ensembl"/>
</dbReference>
<evidence type="ECO:0000256" key="9">
    <source>
        <dbReference type="ARBA" id="ARBA00031224"/>
    </source>
</evidence>
<dbReference type="GO" id="GO:0007015">
    <property type="term" value="P:actin filament organization"/>
    <property type="evidence" value="ECO:0007669"/>
    <property type="project" value="Ensembl"/>
</dbReference>
<dbReference type="GO" id="GO:0008360">
    <property type="term" value="P:regulation of cell shape"/>
    <property type="evidence" value="ECO:0007669"/>
    <property type="project" value="Ensembl"/>
</dbReference>
<dbReference type="GO" id="GO:0033269">
    <property type="term" value="C:internode region of axon"/>
    <property type="evidence" value="ECO:0007669"/>
    <property type="project" value="Ensembl"/>
</dbReference>
<dbReference type="RefSeq" id="XP_028602059.1">
    <property type="nucleotide sequence ID" value="XM_028746226.1"/>
</dbReference>
<keyword evidence="12" id="KW-1185">Reference proteome</keyword>
<comment type="subunit">
    <text evidence="2">Binds actin.</text>
</comment>
<feature type="region of interest" description="Disordered" evidence="10">
    <location>
        <begin position="79"/>
        <end position="230"/>
    </location>
</feature>
<keyword evidence="4" id="KW-0597">Phosphoprotein</keyword>
<evidence type="ECO:0000256" key="5">
    <source>
        <dbReference type="ARBA" id="ARBA00023203"/>
    </source>
</evidence>
<dbReference type="GO" id="GO:0043025">
    <property type="term" value="C:neuronal cell body"/>
    <property type="evidence" value="ECO:0007669"/>
    <property type="project" value="Ensembl"/>
</dbReference>
<feature type="compositionally biased region" description="Polar residues" evidence="10">
    <location>
        <begin position="212"/>
        <end position="221"/>
    </location>
</feature>
<dbReference type="Pfam" id="PF20491">
    <property type="entry name" value="Ermin"/>
    <property type="match status" value="1"/>
</dbReference>
<evidence type="ECO:0000256" key="4">
    <source>
        <dbReference type="ARBA" id="ARBA00022553"/>
    </source>
</evidence>
<dbReference type="GO" id="GO:0030175">
    <property type="term" value="C:filopodium"/>
    <property type="evidence" value="ECO:0007669"/>
    <property type="project" value="Ensembl"/>
</dbReference>
<dbReference type="Ensembl" id="ENSPMRT00000013703.1">
    <property type="protein sequence ID" value="ENSPMRP00000012833.1"/>
    <property type="gene ID" value="ENSPMRG00000008582.1"/>
</dbReference>